<reference evidence="1 2" key="1">
    <citation type="submission" date="2023-05" db="EMBL/GenBank/DDBJ databases">
        <title>Streptantibioticus silvisoli sp. nov., acidotolerant actinomycetes 1 from pine litter.</title>
        <authorList>
            <person name="Swiecimska M."/>
            <person name="Golinska P."/>
            <person name="Sangal V."/>
            <person name="Wachnowicz B."/>
            <person name="Goodfellow M."/>
        </authorList>
    </citation>
    <scope>NUCLEOTIDE SEQUENCE [LARGE SCALE GENOMIC DNA]</scope>
    <source>
        <strain evidence="1 2">SL54</strain>
    </source>
</reference>
<proteinExistence type="predicted"/>
<comment type="caution">
    <text evidence="1">The sequence shown here is derived from an EMBL/GenBank/DDBJ whole genome shotgun (WGS) entry which is preliminary data.</text>
</comment>
<evidence type="ECO:0000313" key="1">
    <source>
        <dbReference type="EMBL" id="MDI5964825.1"/>
    </source>
</evidence>
<evidence type="ECO:0000313" key="2">
    <source>
        <dbReference type="Proteomes" id="UP001156398"/>
    </source>
</evidence>
<gene>
    <name evidence="1" type="ORF">POF43_019210</name>
</gene>
<keyword evidence="2" id="KW-1185">Reference proteome</keyword>
<name>A0ABT6W337_9ACTN</name>
<evidence type="ECO:0008006" key="3">
    <source>
        <dbReference type="Google" id="ProtNLM"/>
    </source>
</evidence>
<accession>A0ABT6W337</accession>
<protein>
    <recommendedName>
        <fullName evidence="3">MarR family transcriptional regulator</fullName>
    </recommendedName>
</protein>
<dbReference type="EMBL" id="JAAGKO020000027">
    <property type="protein sequence ID" value="MDI5964825.1"/>
    <property type="molecule type" value="Genomic_DNA"/>
</dbReference>
<dbReference type="RefSeq" id="WP_271323175.1">
    <property type="nucleotide sequence ID" value="NZ_JAAGKO020000027.1"/>
</dbReference>
<dbReference type="Proteomes" id="UP001156398">
    <property type="component" value="Unassembled WGS sequence"/>
</dbReference>
<sequence length="56" mass="6268">MTADPAPEPTPVKQKAKQRTLVDVYANRDLTQDQLRKLVVLLRLTEPRTARPADAA</sequence>
<organism evidence="1 2">
    <name type="scientific">Streptantibioticus silvisoli</name>
    <dbReference type="NCBI Taxonomy" id="2705255"/>
    <lineage>
        <taxon>Bacteria</taxon>
        <taxon>Bacillati</taxon>
        <taxon>Actinomycetota</taxon>
        <taxon>Actinomycetes</taxon>
        <taxon>Kitasatosporales</taxon>
        <taxon>Streptomycetaceae</taxon>
        <taxon>Streptantibioticus</taxon>
    </lineage>
</organism>